<dbReference type="Proteomes" id="UP000501205">
    <property type="component" value="Chromosome"/>
</dbReference>
<keyword evidence="2" id="KW-1185">Reference proteome</keyword>
<proteinExistence type="predicted"/>
<organism evidence="1 2">
    <name type="scientific">Gemella haemolysans</name>
    <dbReference type="NCBI Taxonomy" id="1379"/>
    <lineage>
        <taxon>Bacteria</taxon>
        <taxon>Bacillati</taxon>
        <taxon>Bacillota</taxon>
        <taxon>Bacilli</taxon>
        <taxon>Bacillales</taxon>
        <taxon>Gemellaceae</taxon>
        <taxon>Gemella</taxon>
    </lineage>
</organism>
<protein>
    <submittedName>
        <fullName evidence="1">Hemagglutinin</fullName>
    </submittedName>
</protein>
<gene>
    <name evidence="1" type="ORF">FOC48_01980</name>
</gene>
<sequence length="89" mass="10332">MSKFFETEFGQKIVGSPRKTKKKYDGQIVYEVMKKVDKNLRKGDYLCLDGLHMDHFKVFDKRGNLKSVLNLDGTLNTDKLLKAKGRKLH</sequence>
<name>A0ABX6KG86_9BACL</name>
<dbReference type="EMBL" id="CP050965">
    <property type="protein sequence ID" value="QIX87598.1"/>
    <property type="molecule type" value="Genomic_DNA"/>
</dbReference>
<reference evidence="1 2" key="1">
    <citation type="submission" date="2019-11" db="EMBL/GenBank/DDBJ databases">
        <title>FDA dAtabase for Regulatory Grade micrObial Sequences (FDA-ARGOS): Supporting development and validation of Infectious Disease Dx tests.</title>
        <authorList>
            <person name="Damon A."/>
            <person name="Tallon L."/>
            <person name="Sadzewicz L."/>
            <person name="Vavikolanu K."/>
            <person name="Mehta A."/>
            <person name="Aluvathingal J."/>
            <person name="Nadendla S."/>
            <person name="Myers T."/>
            <person name="Yan Y."/>
            <person name="Sichtig H."/>
        </authorList>
    </citation>
    <scope>NUCLEOTIDE SEQUENCE [LARGE SCALE GENOMIC DNA]</scope>
    <source>
        <strain evidence="1 2">FDAARGOS_740</strain>
    </source>
</reference>
<accession>A0ABX6KG86</accession>
<evidence type="ECO:0000313" key="2">
    <source>
        <dbReference type="Proteomes" id="UP000501205"/>
    </source>
</evidence>
<evidence type="ECO:0000313" key="1">
    <source>
        <dbReference type="EMBL" id="QIX87598.1"/>
    </source>
</evidence>